<dbReference type="Proteomes" id="UP000886674">
    <property type="component" value="Unassembled WGS sequence"/>
</dbReference>
<dbReference type="PANTHER" id="PTHR32039">
    <property type="entry name" value="MAGNESIUM-CHELATASE SUBUNIT CHLI"/>
    <property type="match status" value="1"/>
</dbReference>
<protein>
    <submittedName>
        <fullName evidence="2">ATP-dependent protease</fullName>
    </submittedName>
</protein>
<name>A0A9E4TUR5_9GAMM</name>
<proteinExistence type="predicted"/>
<feature type="domain" description="Mg chelatase-related protein C-terminal" evidence="1">
    <location>
        <begin position="37"/>
        <end position="129"/>
    </location>
</feature>
<evidence type="ECO:0000259" key="1">
    <source>
        <dbReference type="Pfam" id="PF13335"/>
    </source>
</evidence>
<evidence type="ECO:0000313" key="2">
    <source>
        <dbReference type="EMBL" id="MCG7980664.1"/>
    </source>
</evidence>
<evidence type="ECO:0000313" key="3">
    <source>
        <dbReference type="Proteomes" id="UP000886674"/>
    </source>
</evidence>
<dbReference type="EMBL" id="JAEPCR010000138">
    <property type="protein sequence ID" value="MCG7980664.1"/>
    <property type="molecule type" value="Genomic_DNA"/>
</dbReference>
<reference evidence="2" key="1">
    <citation type="journal article" date="2021" name="Proc. Natl. Acad. Sci. U.S.A.">
        <title>Global biogeography of chemosynthetic symbionts reveals both localized and globally distributed symbiont groups. .</title>
        <authorList>
            <person name="Osvatic J.T."/>
            <person name="Wilkins L.G.E."/>
            <person name="Leibrecht L."/>
            <person name="Leray M."/>
            <person name="Zauner S."/>
            <person name="Polzin J."/>
            <person name="Camacho Y."/>
            <person name="Gros O."/>
            <person name="van Gils J.A."/>
            <person name="Eisen J.A."/>
            <person name="Petersen J.M."/>
            <person name="Yuen B."/>
        </authorList>
    </citation>
    <scope>NUCLEOTIDE SEQUENCE</scope>
    <source>
        <strain evidence="2">MAGclacostrist055</strain>
    </source>
</reference>
<dbReference type="GO" id="GO:0008233">
    <property type="term" value="F:peptidase activity"/>
    <property type="evidence" value="ECO:0007669"/>
    <property type="project" value="UniProtKB-KW"/>
</dbReference>
<sequence>KGVSYSTLRGLAIEKLDAFNYYMYRLDPFILAPQNREESSETIRRRVITARDLQLQRQSCTNQALQGLDIVKFATPDKEGNALLHRAIEKLGLSMRAYHRILKVACTIADLEACLKVETAHISEAIGYRRLDRS</sequence>
<dbReference type="AlphaFoldDB" id="A0A9E4TUR5"/>
<dbReference type="Gene3D" id="3.40.50.300">
    <property type="entry name" value="P-loop containing nucleotide triphosphate hydrolases"/>
    <property type="match status" value="1"/>
</dbReference>
<dbReference type="InterPro" id="IPR027417">
    <property type="entry name" value="P-loop_NTPase"/>
</dbReference>
<dbReference type="GO" id="GO:0006508">
    <property type="term" value="P:proteolysis"/>
    <property type="evidence" value="ECO:0007669"/>
    <property type="project" value="UniProtKB-KW"/>
</dbReference>
<keyword evidence="2" id="KW-0378">Hydrolase</keyword>
<comment type="caution">
    <text evidence="2">The sequence shown here is derived from an EMBL/GenBank/DDBJ whole genome shotgun (WGS) entry which is preliminary data.</text>
</comment>
<keyword evidence="2" id="KW-0645">Protease</keyword>
<organism evidence="2 3">
    <name type="scientific">Candidatus Thiodiazotropha taylori</name>
    <dbReference type="NCBI Taxonomy" id="2792791"/>
    <lineage>
        <taxon>Bacteria</taxon>
        <taxon>Pseudomonadati</taxon>
        <taxon>Pseudomonadota</taxon>
        <taxon>Gammaproteobacteria</taxon>
        <taxon>Chromatiales</taxon>
        <taxon>Sedimenticolaceae</taxon>
        <taxon>Candidatus Thiodiazotropha</taxon>
    </lineage>
</organism>
<feature type="non-terminal residue" evidence="2">
    <location>
        <position position="1"/>
    </location>
</feature>
<dbReference type="InterPro" id="IPR045006">
    <property type="entry name" value="CHLI-like"/>
</dbReference>
<dbReference type="InterPro" id="IPR025158">
    <property type="entry name" value="Mg_chelat-rel_C"/>
</dbReference>
<dbReference type="Pfam" id="PF13335">
    <property type="entry name" value="Mg_chelatase_C"/>
    <property type="match status" value="1"/>
</dbReference>
<dbReference type="PANTHER" id="PTHR32039:SF7">
    <property type="entry name" value="COMPETENCE PROTEIN COMM"/>
    <property type="match status" value="1"/>
</dbReference>
<gene>
    <name evidence="2" type="ORF">JAY77_21270</name>
</gene>
<accession>A0A9E4TUR5</accession>